<keyword evidence="3" id="KW-1185">Reference proteome</keyword>
<reference evidence="1 3" key="2">
    <citation type="submission" date="2018-11" db="EMBL/GenBank/DDBJ databases">
        <authorList>
            <consortium name="Pathogen Informatics"/>
        </authorList>
    </citation>
    <scope>NUCLEOTIDE SEQUENCE [LARGE SCALE GENOMIC DNA]</scope>
</reference>
<dbReference type="EMBL" id="UYYG01001162">
    <property type="protein sequence ID" value="VDN57691.1"/>
    <property type="molecule type" value="Genomic_DNA"/>
</dbReference>
<dbReference type="AlphaFoldDB" id="A0A0N4U9A8"/>
<proteinExistence type="predicted"/>
<name>A0A0N4U9A8_DRAME</name>
<dbReference type="Proteomes" id="UP000038040">
    <property type="component" value="Unplaced"/>
</dbReference>
<evidence type="ECO:0000313" key="2">
    <source>
        <dbReference type="Proteomes" id="UP000038040"/>
    </source>
</evidence>
<dbReference type="OrthoDB" id="5847693at2759"/>
<evidence type="ECO:0000313" key="1">
    <source>
        <dbReference type="EMBL" id="VDN57691.1"/>
    </source>
</evidence>
<evidence type="ECO:0000313" key="3">
    <source>
        <dbReference type="Proteomes" id="UP000274756"/>
    </source>
</evidence>
<sequence length="66" mass="7405">MNFVLVEGEIFLNDGEGLISNLDNIDHCMVKLGKCITKTSIGLWNSTDVVNNCPYRRVGKFENSKL</sequence>
<dbReference type="STRING" id="318479.A0A0N4U9A8"/>
<protein>
    <submittedName>
        <fullName evidence="4">Recep_L_domain domain-containing protein</fullName>
    </submittedName>
</protein>
<dbReference type="WBParaSite" id="DME_0000365901-mRNA-1">
    <property type="protein sequence ID" value="DME_0000365901-mRNA-1"/>
    <property type="gene ID" value="DME_0000365901"/>
</dbReference>
<dbReference type="Proteomes" id="UP000274756">
    <property type="component" value="Unassembled WGS sequence"/>
</dbReference>
<accession>A0A0N4U9A8</accession>
<organism evidence="2 4">
    <name type="scientific">Dracunculus medinensis</name>
    <name type="common">Guinea worm</name>
    <dbReference type="NCBI Taxonomy" id="318479"/>
    <lineage>
        <taxon>Eukaryota</taxon>
        <taxon>Metazoa</taxon>
        <taxon>Ecdysozoa</taxon>
        <taxon>Nematoda</taxon>
        <taxon>Chromadorea</taxon>
        <taxon>Rhabditida</taxon>
        <taxon>Spirurina</taxon>
        <taxon>Dracunculoidea</taxon>
        <taxon>Dracunculidae</taxon>
        <taxon>Dracunculus</taxon>
    </lineage>
</organism>
<reference evidence="4" key="1">
    <citation type="submission" date="2017-02" db="UniProtKB">
        <authorList>
            <consortium name="WormBaseParasite"/>
        </authorList>
    </citation>
    <scope>IDENTIFICATION</scope>
</reference>
<gene>
    <name evidence="1" type="ORF">DME_LOCUS7664</name>
</gene>
<evidence type="ECO:0000313" key="4">
    <source>
        <dbReference type="WBParaSite" id="DME_0000365901-mRNA-1"/>
    </source>
</evidence>